<accession>A0A075I0K3</accession>
<reference evidence="1" key="1">
    <citation type="journal article" date="2014" name="Genome Biol. Evol.">
        <title>Pangenome evidence for extensive interdomain horizontal transfer affecting lineage core and shell genes in uncultured planktonic thaumarchaeota and euryarchaeota.</title>
        <authorList>
            <person name="Deschamps P."/>
            <person name="Zivanovic Y."/>
            <person name="Moreira D."/>
            <person name="Rodriguez-Valera F."/>
            <person name="Lopez-Garcia P."/>
        </authorList>
    </citation>
    <scope>NUCLEOTIDE SEQUENCE</scope>
</reference>
<evidence type="ECO:0000313" key="1">
    <source>
        <dbReference type="EMBL" id="AIF22131.1"/>
    </source>
</evidence>
<name>A0A075I0K3_9EURY</name>
<organism evidence="1">
    <name type="scientific">uncultured marine group II/III euryarchaeote SAT1000_07_H02</name>
    <dbReference type="NCBI Taxonomy" id="1456555"/>
    <lineage>
        <taxon>Archaea</taxon>
        <taxon>Methanobacteriati</taxon>
        <taxon>Methanobacteriota</taxon>
        <taxon>environmental samples</taxon>
    </lineage>
</organism>
<proteinExistence type="predicted"/>
<protein>
    <submittedName>
        <fullName evidence="1">Uncharacterized protein</fullName>
    </submittedName>
</protein>
<dbReference type="AlphaFoldDB" id="A0A075I0K3"/>
<sequence>MTQRVPYESYTSHRSFNGVGNIYATNLQTNTMEQMLLPKNDKLSEIENLDLERLRYKLLKDQPQRGWSRGKFDIALTEYKRFLILKVLHPEKSFAPTSLMDEIWHLHILDTKAYMRDCKSIFNKYLHHAPSFGQYNSEEQNSRLVNSRRNLEELYPEYFGEPPYGLEMKCHGSCDHDEGADCSGCDDG</sequence>
<dbReference type="EMBL" id="KF901204">
    <property type="protein sequence ID" value="AIF22131.1"/>
    <property type="molecule type" value="Genomic_DNA"/>
</dbReference>